<evidence type="ECO:0000256" key="1">
    <source>
        <dbReference type="SAM" id="Phobius"/>
    </source>
</evidence>
<keyword evidence="1" id="KW-1133">Transmembrane helix</keyword>
<feature type="transmembrane region" description="Helical" evidence="1">
    <location>
        <begin position="87"/>
        <end position="108"/>
    </location>
</feature>
<organism evidence="2 3">
    <name type="scientific">Haemonchus contortus</name>
    <name type="common">Barber pole worm</name>
    <dbReference type="NCBI Taxonomy" id="6289"/>
    <lineage>
        <taxon>Eukaryota</taxon>
        <taxon>Metazoa</taxon>
        <taxon>Ecdysozoa</taxon>
        <taxon>Nematoda</taxon>
        <taxon>Chromadorea</taxon>
        <taxon>Rhabditida</taxon>
        <taxon>Rhabditina</taxon>
        <taxon>Rhabditomorpha</taxon>
        <taxon>Strongyloidea</taxon>
        <taxon>Trichostrongylidae</taxon>
        <taxon>Haemonchus</taxon>
    </lineage>
</organism>
<evidence type="ECO:0000313" key="2">
    <source>
        <dbReference type="Proteomes" id="UP000025227"/>
    </source>
</evidence>
<dbReference type="Proteomes" id="UP000025227">
    <property type="component" value="Unplaced"/>
</dbReference>
<keyword evidence="2" id="KW-1185">Reference proteome</keyword>
<name>A0A7I4Y1V1_HAECO</name>
<proteinExistence type="predicted"/>
<accession>A0A7I4Y1V1</accession>
<protein>
    <submittedName>
        <fullName evidence="3">Transmembrane protein</fullName>
    </submittedName>
</protein>
<reference evidence="3" key="1">
    <citation type="submission" date="2020-12" db="UniProtKB">
        <authorList>
            <consortium name="WormBaseParasite"/>
        </authorList>
    </citation>
    <scope>IDENTIFICATION</scope>
    <source>
        <strain evidence="3">MHco3</strain>
    </source>
</reference>
<dbReference type="WBParaSite" id="HCON_00040320-00001">
    <property type="protein sequence ID" value="HCON_00040320-00001"/>
    <property type="gene ID" value="HCON_00040320"/>
</dbReference>
<dbReference type="AlphaFoldDB" id="A0A7I4Y1V1"/>
<keyword evidence="1" id="KW-0812">Transmembrane</keyword>
<sequence length="116" mass="13408">MRHGVVHAKLWDRNSRKWQTRTHRWFSSKSTLMKVKISCHALKSKSCRRSSLCAKEHRLTLLKEVLKMISVGNSNNTSDQRDLSETVIVHTLSLGWFGVIMAMFKMCIDCTISSRN</sequence>
<evidence type="ECO:0000313" key="3">
    <source>
        <dbReference type="WBParaSite" id="HCON_00040320-00001"/>
    </source>
</evidence>
<keyword evidence="1" id="KW-0472">Membrane</keyword>